<dbReference type="InterPro" id="IPR036758">
    <property type="entry name" value="At5g01610-like"/>
</dbReference>
<dbReference type="Proteomes" id="UP001372338">
    <property type="component" value="Unassembled WGS sequence"/>
</dbReference>
<reference evidence="1 2" key="1">
    <citation type="submission" date="2024-01" db="EMBL/GenBank/DDBJ databases">
        <title>The genomes of 5 underutilized Papilionoideae crops provide insights into root nodulation and disease resistanc.</title>
        <authorList>
            <person name="Yuan L."/>
        </authorList>
    </citation>
    <scope>NUCLEOTIDE SEQUENCE [LARGE SCALE GENOMIC DNA]</scope>
    <source>
        <strain evidence="1">ZHUSHIDOU_FW_LH</strain>
        <tissue evidence="1">Leaf</tissue>
    </source>
</reference>
<dbReference type="InterPro" id="IPR007493">
    <property type="entry name" value="DUF538"/>
</dbReference>
<sequence>MAALLHGIGASAVGHFKKPIVTSGRNITKKMNQVTYNYKIKARSEKYHGDELCQMKCKELLKEVGLPNGLLPLKDMQECGYDRERGFVWLKQKKSSTHKFDNIGKWVSYATEVTAYVDEFGKIKKLTGVKVQELFVWFSLIEIWLDDPPTGNITFKILEGFIRTFPVSAFEIEDKKANKDVKKNMNVKEAVGAVEVKQV</sequence>
<name>A0AAN9E693_CROPI</name>
<dbReference type="SUPFAM" id="SSF141562">
    <property type="entry name" value="At5g01610-like"/>
    <property type="match status" value="1"/>
</dbReference>
<dbReference type="PANTHER" id="PTHR31676">
    <property type="entry name" value="T31J12.3 PROTEIN-RELATED"/>
    <property type="match status" value="1"/>
</dbReference>
<evidence type="ECO:0000313" key="1">
    <source>
        <dbReference type="EMBL" id="KAK7245663.1"/>
    </source>
</evidence>
<protein>
    <submittedName>
        <fullName evidence="1">Uncharacterized protein</fullName>
    </submittedName>
</protein>
<dbReference type="Gene3D" id="2.30.240.10">
    <property type="entry name" value="At5g01610-like"/>
    <property type="match status" value="1"/>
</dbReference>
<dbReference type="EMBL" id="JAYWIO010000008">
    <property type="protein sequence ID" value="KAK7245663.1"/>
    <property type="molecule type" value="Genomic_DNA"/>
</dbReference>
<dbReference type="AlphaFoldDB" id="A0AAN9E693"/>
<dbReference type="PANTHER" id="PTHR31676:SF10">
    <property type="entry name" value="EXPRESSED PROTEIN"/>
    <property type="match status" value="1"/>
</dbReference>
<keyword evidence="2" id="KW-1185">Reference proteome</keyword>
<evidence type="ECO:0000313" key="2">
    <source>
        <dbReference type="Proteomes" id="UP001372338"/>
    </source>
</evidence>
<organism evidence="1 2">
    <name type="scientific">Crotalaria pallida</name>
    <name type="common">Smooth rattlebox</name>
    <name type="synonym">Crotalaria striata</name>
    <dbReference type="NCBI Taxonomy" id="3830"/>
    <lineage>
        <taxon>Eukaryota</taxon>
        <taxon>Viridiplantae</taxon>
        <taxon>Streptophyta</taxon>
        <taxon>Embryophyta</taxon>
        <taxon>Tracheophyta</taxon>
        <taxon>Spermatophyta</taxon>
        <taxon>Magnoliopsida</taxon>
        <taxon>eudicotyledons</taxon>
        <taxon>Gunneridae</taxon>
        <taxon>Pentapetalae</taxon>
        <taxon>rosids</taxon>
        <taxon>fabids</taxon>
        <taxon>Fabales</taxon>
        <taxon>Fabaceae</taxon>
        <taxon>Papilionoideae</taxon>
        <taxon>50 kb inversion clade</taxon>
        <taxon>genistoids sensu lato</taxon>
        <taxon>core genistoids</taxon>
        <taxon>Crotalarieae</taxon>
        <taxon>Crotalaria</taxon>
    </lineage>
</organism>
<dbReference type="Pfam" id="PF04398">
    <property type="entry name" value="DUF538"/>
    <property type="match status" value="1"/>
</dbReference>
<accession>A0AAN9E693</accession>
<gene>
    <name evidence="1" type="ORF">RIF29_40511</name>
</gene>
<proteinExistence type="predicted"/>
<comment type="caution">
    <text evidence="1">The sequence shown here is derived from an EMBL/GenBank/DDBJ whole genome shotgun (WGS) entry which is preliminary data.</text>
</comment>